<accession>A0ABZ2IXY9</accession>
<gene>
    <name evidence="3" type="ORF">V8V93_04960</name>
</gene>
<protein>
    <submittedName>
        <fullName evidence="3">Peptidoglycan-binding domain-containing protein</fullName>
    </submittedName>
</protein>
<dbReference type="Pfam" id="PF01471">
    <property type="entry name" value="PG_binding_1"/>
    <property type="match status" value="1"/>
</dbReference>
<keyword evidence="4" id="KW-1185">Reference proteome</keyword>
<sequence length="405" mass="43900">MRKYAFYLLPLLCAAAVAVAGCNMPTPQSAALNPPPPREVPAPQVIPAAPAQKLDDIKLVTAALIERLRGGRISVENVTLDPNGQHSVGELDFNYDGFDVKNVGVTGYITAELGPDRVQAMLEGVILFKDVINRRAGVYFCTQYVVTPNNINITKSVVAGIPSDFPRVETYFIPEKTFKAAASNLTSYMDYYLFAIENAEPMTYGEGESRVGLTGEYYILTFCKDRIYQEASLAMTITDRPYGAGKKLAEGISINDSGWRILVAGGKFAPGSSRFKFYVGVTYKQEANSYLPEVVVGEFLNVKKPYAPAPAAQTAPASGYAPAASAQPGEGPLASGARFLNPVFPEDVAIIQVRLHELGLYNYKIDSDFGPLTRKALDTFNQQHGLPTGQWSLGVQKALFKGTGQ</sequence>
<name>A0ABZ2IXY9_9BACT</name>
<evidence type="ECO:0000256" key="1">
    <source>
        <dbReference type="SAM" id="SignalP"/>
    </source>
</evidence>
<feature type="chain" id="PRO_5047353508" evidence="1">
    <location>
        <begin position="21"/>
        <end position="405"/>
    </location>
</feature>
<dbReference type="EMBL" id="CP146609">
    <property type="protein sequence ID" value="WWX23560.1"/>
    <property type="molecule type" value="Genomic_DNA"/>
</dbReference>
<keyword evidence="1" id="KW-0732">Signal</keyword>
<reference evidence="3 4" key="1">
    <citation type="submission" date="2024-03" db="EMBL/GenBank/DDBJ databases">
        <title>Phenotype and Genome Characterization of a Sulfate-Reducing Bacterium Pseudodesulfovibrio sp. strain 5S69, isolated from Petroleum Reservoir in Tatarstan (Russia).</title>
        <authorList>
            <person name="Bidzhieva S.K."/>
            <person name="Kadnikov V."/>
            <person name="Tourova T.P."/>
            <person name="Samigullina S.R."/>
            <person name="Sokolova D.S."/>
            <person name="Poltaraus A.B."/>
            <person name="Avtukh A.N."/>
            <person name="Tereshina V.M."/>
            <person name="Mardanov A.V."/>
            <person name="Nazina T.N."/>
        </authorList>
    </citation>
    <scope>NUCLEOTIDE SEQUENCE [LARGE SCALE GENOMIC DNA]</scope>
    <source>
        <strain evidence="3 4">5S69</strain>
    </source>
</reference>
<dbReference type="RefSeq" id="WP_338669257.1">
    <property type="nucleotide sequence ID" value="NZ_CP146609.1"/>
</dbReference>
<feature type="domain" description="Peptidoglycan binding-like" evidence="2">
    <location>
        <begin position="346"/>
        <end position="392"/>
    </location>
</feature>
<feature type="signal peptide" evidence="1">
    <location>
        <begin position="1"/>
        <end position="20"/>
    </location>
</feature>
<evidence type="ECO:0000313" key="4">
    <source>
        <dbReference type="Proteomes" id="UP001385389"/>
    </source>
</evidence>
<proteinExistence type="predicted"/>
<dbReference type="Proteomes" id="UP001385389">
    <property type="component" value="Chromosome"/>
</dbReference>
<organism evidence="3 4">
    <name type="scientific">Pseudodesulfovibrio methanolicus</name>
    <dbReference type="NCBI Taxonomy" id="3126690"/>
    <lineage>
        <taxon>Bacteria</taxon>
        <taxon>Pseudomonadati</taxon>
        <taxon>Thermodesulfobacteriota</taxon>
        <taxon>Desulfovibrionia</taxon>
        <taxon>Desulfovibrionales</taxon>
        <taxon>Desulfovibrionaceae</taxon>
    </lineage>
</organism>
<dbReference type="PROSITE" id="PS51257">
    <property type="entry name" value="PROKAR_LIPOPROTEIN"/>
    <property type="match status" value="1"/>
</dbReference>
<dbReference type="Gene3D" id="1.10.101.10">
    <property type="entry name" value="PGBD-like superfamily/PGBD"/>
    <property type="match status" value="1"/>
</dbReference>
<evidence type="ECO:0000313" key="3">
    <source>
        <dbReference type="EMBL" id="WWX23560.1"/>
    </source>
</evidence>
<dbReference type="InterPro" id="IPR002477">
    <property type="entry name" value="Peptidoglycan-bd-like"/>
</dbReference>
<evidence type="ECO:0000259" key="2">
    <source>
        <dbReference type="Pfam" id="PF01471"/>
    </source>
</evidence>
<dbReference type="InterPro" id="IPR036365">
    <property type="entry name" value="PGBD-like_sf"/>
</dbReference>
<dbReference type="InterPro" id="IPR036366">
    <property type="entry name" value="PGBDSf"/>
</dbReference>
<dbReference type="SUPFAM" id="SSF47090">
    <property type="entry name" value="PGBD-like"/>
    <property type="match status" value="1"/>
</dbReference>